<name>A0A5C6C320_9BACT</name>
<dbReference type="InterPro" id="IPR049492">
    <property type="entry name" value="BD-FAE-like_dom"/>
</dbReference>
<dbReference type="InterPro" id="IPR029058">
    <property type="entry name" value="AB_hydrolase_fold"/>
</dbReference>
<evidence type="ECO:0000313" key="3">
    <source>
        <dbReference type="EMBL" id="TWU18407.1"/>
    </source>
</evidence>
<accession>A0A5C6C320</accession>
<dbReference type="InterPro" id="IPR050300">
    <property type="entry name" value="GDXG_lipolytic_enzyme"/>
</dbReference>
<comment type="caution">
    <text evidence="3">The sequence shown here is derived from an EMBL/GenBank/DDBJ whole genome shotgun (WGS) entry which is preliminary data.</text>
</comment>
<dbReference type="PANTHER" id="PTHR48081:SF13">
    <property type="entry name" value="ALPHA_BETA HYDROLASE"/>
    <property type="match status" value="1"/>
</dbReference>
<sequence length="306" mass="33083">MRAEPPASIKVDTFSNIRFSGSPDLQTGNAGLADLYIPVLPGDSIAKTDRPSSSTVVPPTQPTVQVTGRLRPAVVVVHGGAWLTGSKWTISGYAQQLAELGICVLNINYRLAPDAKFPAQVDDVRDALVYLGDHAEQLSIDRNRLGLFGYSAGGHLSALVGVLADESREVQAIASNWPLADSRWARLPRISAVCAGGPPCDFQSLPLDNDALSYFLHGSRRQFPELYTAASPIAHISANDPPIQLIHGETDMLVPIANSRRFAELSAQAGVSVTLTEIPQQGHIVTLMHPKTQAQVSRFFRRQFFP</sequence>
<evidence type="ECO:0000259" key="2">
    <source>
        <dbReference type="Pfam" id="PF20434"/>
    </source>
</evidence>
<evidence type="ECO:0000256" key="1">
    <source>
        <dbReference type="ARBA" id="ARBA00022801"/>
    </source>
</evidence>
<dbReference type="PANTHER" id="PTHR48081">
    <property type="entry name" value="AB HYDROLASE SUPERFAMILY PROTEIN C4A8.06C"/>
    <property type="match status" value="1"/>
</dbReference>
<organism evidence="3 4">
    <name type="scientific">Allorhodopirellula heiligendammensis</name>
    <dbReference type="NCBI Taxonomy" id="2714739"/>
    <lineage>
        <taxon>Bacteria</taxon>
        <taxon>Pseudomonadati</taxon>
        <taxon>Planctomycetota</taxon>
        <taxon>Planctomycetia</taxon>
        <taxon>Pirellulales</taxon>
        <taxon>Pirellulaceae</taxon>
        <taxon>Allorhodopirellula</taxon>
    </lineage>
</organism>
<evidence type="ECO:0000313" key="4">
    <source>
        <dbReference type="Proteomes" id="UP000319908"/>
    </source>
</evidence>
<dbReference type="GO" id="GO:0106435">
    <property type="term" value="F:carboxylesterase activity"/>
    <property type="evidence" value="ECO:0007669"/>
    <property type="project" value="UniProtKB-EC"/>
</dbReference>
<feature type="domain" description="BD-FAE-like" evidence="2">
    <location>
        <begin position="71"/>
        <end position="264"/>
    </location>
</feature>
<dbReference type="EC" id="3.1.1.1" evidence="3"/>
<keyword evidence="1 3" id="KW-0378">Hydrolase</keyword>
<dbReference type="OrthoDB" id="265201at2"/>
<protein>
    <submittedName>
        <fullName evidence="3">Carboxylesterase NlhH</fullName>
        <ecNumber evidence="3">3.1.1.1</ecNumber>
    </submittedName>
</protein>
<proteinExistence type="predicted"/>
<dbReference type="Gene3D" id="3.40.50.1820">
    <property type="entry name" value="alpha/beta hydrolase"/>
    <property type="match status" value="1"/>
</dbReference>
<dbReference type="Pfam" id="PF20434">
    <property type="entry name" value="BD-FAE"/>
    <property type="match status" value="1"/>
</dbReference>
<dbReference type="Proteomes" id="UP000319908">
    <property type="component" value="Unassembled WGS sequence"/>
</dbReference>
<dbReference type="AlphaFoldDB" id="A0A5C6C320"/>
<reference evidence="3 4" key="1">
    <citation type="journal article" date="2020" name="Antonie Van Leeuwenhoek">
        <title>Rhodopirellula heiligendammensis sp. nov., Rhodopirellula pilleata sp. nov., and Rhodopirellula solitaria sp. nov. isolated from natural or artificial marine surfaces in Northern Germany and California, USA, and emended description of the genus Rhodopirellula.</title>
        <authorList>
            <person name="Kallscheuer N."/>
            <person name="Wiegand S."/>
            <person name="Jogler M."/>
            <person name="Boedeker C."/>
            <person name="Peeters S.H."/>
            <person name="Rast P."/>
            <person name="Heuer A."/>
            <person name="Jetten M.S.M."/>
            <person name="Rohde M."/>
            <person name="Jogler C."/>
        </authorList>
    </citation>
    <scope>NUCLEOTIDE SEQUENCE [LARGE SCALE GENOMIC DNA]</scope>
    <source>
        <strain evidence="3 4">Poly21</strain>
    </source>
</reference>
<dbReference type="SUPFAM" id="SSF53474">
    <property type="entry name" value="alpha/beta-Hydrolases"/>
    <property type="match status" value="1"/>
</dbReference>
<gene>
    <name evidence="3" type="primary">nlhH_2</name>
    <name evidence="3" type="ORF">Poly21_05690</name>
</gene>
<dbReference type="EMBL" id="SJPU01000001">
    <property type="protein sequence ID" value="TWU18407.1"/>
    <property type="molecule type" value="Genomic_DNA"/>
</dbReference>
<keyword evidence="4" id="KW-1185">Reference proteome</keyword>